<reference evidence="8 9" key="1">
    <citation type="submission" date="2018-04" db="EMBL/GenBank/DDBJ databases">
        <title>Genomic Encyclopedia of Archaeal and Bacterial Type Strains, Phase II (KMG-II): from individual species to whole genera.</title>
        <authorList>
            <person name="Goeker M."/>
        </authorList>
    </citation>
    <scope>NUCLEOTIDE SEQUENCE [LARGE SCALE GENOMIC DNA]</scope>
    <source>
        <strain evidence="8 9">DSM 45169</strain>
    </source>
</reference>
<comment type="cofactor">
    <cofactor evidence="1">
        <name>Mg(2+)</name>
        <dbReference type="ChEBI" id="CHEBI:18420"/>
    </cofactor>
</comment>
<evidence type="ECO:0000256" key="5">
    <source>
        <dbReference type="ARBA" id="ARBA00022801"/>
    </source>
</evidence>
<proteinExistence type="inferred from homology"/>
<accession>A0A2T4Z9G5</accession>
<dbReference type="PANTHER" id="PTHR37311">
    <property type="entry name" value="2-PHOSPHOSULFOLACTATE PHOSPHATASE-RELATED"/>
    <property type="match status" value="1"/>
</dbReference>
<keyword evidence="9" id="KW-1185">Reference proteome</keyword>
<evidence type="ECO:0000256" key="4">
    <source>
        <dbReference type="ARBA" id="ARBA00021948"/>
    </source>
</evidence>
<dbReference type="InterPro" id="IPR036702">
    <property type="entry name" value="ComB-like_sf"/>
</dbReference>
<evidence type="ECO:0000256" key="7">
    <source>
        <dbReference type="ARBA" id="ARBA00033711"/>
    </source>
</evidence>
<dbReference type="PANTHER" id="PTHR37311:SF1">
    <property type="entry name" value="2-PHOSPHOSULFOLACTATE PHOSPHATASE-RELATED"/>
    <property type="match status" value="1"/>
</dbReference>
<dbReference type="GO" id="GO:0050545">
    <property type="term" value="F:sulfopyruvate decarboxylase activity"/>
    <property type="evidence" value="ECO:0007669"/>
    <property type="project" value="TreeGrafter"/>
</dbReference>
<comment type="caution">
    <text evidence="8">The sequence shown here is derived from an EMBL/GenBank/DDBJ whole genome shotgun (WGS) entry which is preliminary data.</text>
</comment>
<dbReference type="Gene3D" id="3.90.1560.10">
    <property type="entry name" value="ComB-like"/>
    <property type="match status" value="1"/>
</dbReference>
<dbReference type="GO" id="GO:0050532">
    <property type="term" value="F:2-phosphosulfolactate phosphatase activity"/>
    <property type="evidence" value="ECO:0007669"/>
    <property type="project" value="UniProtKB-EC"/>
</dbReference>
<evidence type="ECO:0000256" key="1">
    <source>
        <dbReference type="ARBA" id="ARBA00001946"/>
    </source>
</evidence>
<name>A0A2T4Z9G5_9BACL</name>
<dbReference type="GO" id="GO:0000287">
    <property type="term" value="F:magnesium ion binding"/>
    <property type="evidence" value="ECO:0007669"/>
    <property type="project" value="InterPro"/>
</dbReference>
<evidence type="ECO:0000313" key="8">
    <source>
        <dbReference type="EMBL" id="PTM58513.1"/>
    </source>
</evidence>
<protein>
    <recommendedName>
        <fullName evidence="4">Probable 2-phosphosulfolactate phosphatase</fullName>
        <ecNumber evidence="3">3.1.3.71</ecNumber>
    </recommendedName>
</protein>
<dbReference type="EC" id="3.1.3.71" evidence="3"/>
<evidence type="ECO:0000256" key="3">
    <source>
        <dbReference type="ARBA" id="ARBA00012953"/>
    </source>
</evidence>
<keyword evidence="6" id="KW-0460">Magnesium</keyword>
<gene>
    <name evidence="8" type="ORF">C8J48_1098</name>
</gene>
<comment type="catalytic activity">
    <reaction evidence="7">
        <text>(2R)-O-phospho-3-sulfolactate + H2O = (2R)-3-sulfolactate + phosphate</text>
        <dbReference type="Rhea" id="RHEA:23416"/>
        <dbReference type="ChEBI" id="CHEBI:15377"/>
        <dbReference type="ChEBI" id="CHEBI:15597"/>
        <dbReference type="ChEBI" id="CHEBI:43474"/>
        <dbReference type="ChEBI" id="CHEBI:58738"/>
        <dbReference type="EC" id="3.1.3.71"/>
    </reaction>
</comment>
<sequence>MKVQTVLSVDVLKSESLIHKTVIIIDVFRASSSIVTAFAHGAASIVPTETVAKARQYGKEGWLIGGERYGKNLEGFHFGNAPSDFSTERIKGRDIAFTTTNGTRALVKSSKGSDILIGCFLNAQACAIKARDLHRDILLFCAGTRGEFSLEDGIAAGCLLHHLKEQDPAIPCDDEGLALLHAYRNSRDRLTDLLGLSRSGRQLISRGRQNDIRDCVQINRYDIVPRWRQDRLIH</sequence>
<dbReference type="SUPFAM" id="SSF142823">
    <property type="entry name" value="ComB-like"/>
    <property type="match status" value="1"/>
</dbReference>
<dbReference type="Proteomes" id="UP000241639">
    <property type="component" value="Unassembled WGS sequence"/>
</dbReference>
<comment type="similarity">
    <text evidence="2">Belongs to the ComB family.</text>
</comment>
<dbReference type="Pfam" id="PF04029">
    <property type="entry name" value="2-ph_phosp"/>
    <property type="match status" value="1"/>
</dbReference>
<evidence type="ECO:0000256" key="2">
    <source>
        <dbReference type="ARBA" id="ARBA00009997"/>
    </source>
</evidence>
<dbReference type="RefSeq" id="WP_170105193.1">
    <property type="nucleotide sequence ID" value="NZ_PZZP01000001.1"/>
</dbReference>
<keyword evidence="5" id="KW-0378">Hydrolase</keyword>
<organism evidence="8 9">
    <name type="scientific">Desmospora activa DSM 45169</name>
    <dbReference type="NCBI Taxonomy" id="1121389"/>
    <lineage>
        <taxon>Bacteria</taxon>
        <taxon>Bacillati</taxon>
        <taxon>Bacillota</taxon>
        <taxon>Bacilli</taxon>
        <taxon>Bacillales</taxon>
        <taxon>Thermoactinomycetaceae</taxon>
        <taxon>Desmospora</taxon>
    </lineage>
</organism>
<dbReference type="InterPro" id="IPR005238">
    <property type="entry name" value="ComB-like"/>
</dbReference>
<evidence type="ECO:0000313" key="9">
    <source>
        <dbReference type="Proteomes" id="UP000241639"/>
    </source>
</evidence>
<dbReference type="AlphaFoldDB" id="A0A2T4Z9G5"/>
<evidence type="ECO:0000256" key="6">
    <source>
        <dbReference type="ARBA" id="ARBA00022842"/>
    </source>
</evidence>
<dbReference type="EMBL" id="PZZP01000001">
    <property type="protein sequence ID" value="PTM58513.1"/>
    <property type="molecule type" value="Genomic_DNA"/>
</dbReference>